<evidence type="ECO:0008006" key="4">
    <source>
        <dbReference type="Google" id="ProtNLM"/>
    </source>
</evidence>
<proteinExistence type="predicted"/>
<gene>
    <name evidence="2" type="ORF">PHPALM_14234</name>
</gene>
<feature type="compositionally biased region" description="Low complexity" evidence="1">
    <location>
        <begin position="116"/>
        <end position="125"/>
    </location>
</feature>
<feature type="compositionally biased region" description="Polar residues" evidence="1">
    <location>
        <begin position="52"/>
        <end position="61"/>
    </location>
</feature>
<evidence type="ECO:0000313" key="2">
    <source>
        <dbReference type="EMBL" id="POM69474.1"/>
    </source>
</evidence>
<dbReference type="AlphaFoldDB" id="A0A2P4XV91"/>
<protein>
    <recommendedName>
        <fullName evidence="4">Retrotransposon gag domain-containing protein</fullName>
    </recommendedName>
</protein>
<reference evidence="2 3" key="1">
    <citation type="journal article" date="2017" name="Genome Biol. Evol.">
        <title>Phytophthora megakarya and P. palmivora, closely related causal agents of cacao black pod rot, underwent increases in genome sizes and gene numbers by different mechanisms.</title>
        <authorList>
            <person name="Ali S.S."/>
            <person name="Shao J."/>
            <person name="Lary D.J."/>
            <person name="Kronmiller B."/>
            <person name="Shen D."/>
            <person name="Strem M.D."/>
            <person name="Amoako-Attah I."/>
            <person name="Akrofi A.Y."/>
            <person name="Begoude B.A."/>
            <person name="Ten Hoopen G.M."/>
            <person name="Coulibaly K."/>
            <person name="Kebe B.I."/>
            <person name="Melnick R.L."/>
            <person name="Guiltinan M.J."/>
            <person name="Tyler B.M."/>
            <person name="Meinhardt L.W."/>
            <person name="Bailey B.A."/>
        </authorList>
    </citation>
    <scope>NUCLEOTIDE SEQUENCE [LARGE SCALE GENOMIC DNA]</scope>
    <source>
        <strain evidence="3">sbr112.9</strain>
    </source>
</reference>
<evidence type="ECO:0000313" key="3">
    <source>
        <dbReference type="Proteomes" id="UP000237271"/>
    </source>
</evidence>
<feature type="region of interest" description="Disordered" evidence="1">
    <location>
        <begin position="399"/>
        <end position="421"/>
    </location>
</feature>
<dbReference type="EMBL" id="NCKW01007861">
    <property type="protein sequence ID" value="POM69474.1"/>
    <property type="molecule type" value="Genomic_DNA"/>
</dbReference>
<feature type="compositionally biased region" description="Basic and acidic residues" evidence="1">
    <location>
        <begin position="328"/>
        <end position="341"/>
    </location>
</feature>
<feature type="region of interest" description="Disordered" evidence="1">
    <location>
        <begin position="328"/>
        <end position="384"/>
    </location>
</feature>
<keyword evidence="3" id="KW-1185">Reference proteome</keyword>
<evidence type="ECO:0000256" key="1">
    <source>
        <dbReference type="SAM" id="MobiDB-lite"/>
    </source>
</evidence>
<organism evidence="2 3">
    <name type="scientific">Phytophthora palmivora</name>
    <dbReference type="NCBI Taxonomy" id="4796"/>
    <lineage>
        <taxon>Eukaryota</taxon>
        <taxon>Sar</taxon>
        <taxon>Stramenopiles</taxon>
        <taxon>Oomycota</taxon>
        <taxon>Peronosporomycetes</taxon>
        <taxon>Peronosporales</taxon>
        <taxon>Peronosporaceae</taxon>
        <taxon>Phytophthora</taxon>
    </lineage>
</organism>
<comment type="caution">
    <text evidence="2">The sequence shown here is derived from an EMBL/GenBank/DDBJ whole genome shotgun (WGS) entry which is preliminary data.</text>
</comment>
<feature type="compositionally biased region" description="Low complexity" evidence="1">
    <location>
        <begin position="344"/>
        <end position="353"/>
    </location>
</feature>
<feature type="compositionally biased region" description="Acidic residues" evidence="1">
    <location>
        <begin position="366"/>
        <end position="381"/>
    </location>
</feature>
<accession>A0A2P4XV91</accession>
<sequence>MTTGAFDADDVFDLDLKVIQTATKDLFSKLKILVGEIPQITDPVPSPPASITDRQTSSSHYASAAEDESDLSSEPKRMSLGPSGTSMLEARSKIQRRNQPRSGRSRTIPPSEDQITAATTSDASSGTLQPYRTMSRFLAEQRGPIMDQGATKIQDPGSQDVDMESVRSEHSTTRWEYDPDDIDFPTAARATVATATTGSAGSTMIQIVRISAISDLKEFTGKDQDEDRARAWIGKVKSAFMRDQASDEEKCLTFADLLAGSAKNWYRQLGRSTRNKWSDLLRAFQIQYCGLGVSVARQYYHARHRPEESPLDYLYRLNVARLRAKLKIKDGNAKDRREHYQQKATNPAPAATTKHVRAVQVRTVESESESGSDGSDGSDSDGDNHRRIYLAAEQDVATKVESGRASTNHPQVDGSGPTRSQIPDGSLVYFFDIWVGDLAGQDAILDMDFMVPAGI</sequence>
<dbReference type="Proteomes" id="UP000237271">
    <property type="component" value="Unassembled WGS sequence"/>
</dbReference>
<dbReference type="OrthoDB" id="1752139at2759"/>
<name>A0A2P4XV91_9STRA</name>
<feature type="region of interest" description="Disordered" evidence="1">
    <location>
        <begin position="39"/>
        <end position="130"/>
    </location>
</feature>